<dbReference type="CDD" id="cd00086">
    <property type="entry name" value="homeodomain"/>
    <property type="match status" value="1"/>
</dbReference>
<dbReference type="SUPFAM" id="SSF46689">
    <property type="entry name" value="Homeodomain-like"/>
    <property type="match status" value="1"/>
</dbReference>
<dbReference type="InterPro" id="IPR020479">
    <property type="entry name" value="HD_metazoa"/>
</dbReference>
<sequence length="310" mass="35045">MSVNSPSSRRLRTAYTNIQLLELEKEFHFNKYLCRPRRIEIAGALDLTERQVKVWFQNRRMKHKRQSGSSNGTCNAGKEKMSDTIRQIIRGTKEKSSSSFAAAAKMQESSSAAGTKRRSSPPPTRTVIKTPLSTPGSTFSIENDSNSLDESMAKPQIIHPLPSLSNHSGLAPSNEASHQEDFPANEYTTQDTSSFLPESSSSSNVGMINPYHNNPPDYDYGSCNYHQHQNQQFFCQMKEEEDYVGGTTGYYYNNNNNYYNYPEYQTPNEDYYQQEDSSCFGSGHGYFYQQQTCVVEASTNSSNQNCFQLG</sequence>
<protein>
    <submittedName>
        <fullName evidence="10">Proboscipedia</fullName>
    </submittedName>
</protein>
<dbReference type="InterPro" id="IPR001356">
    <property type="entry name" value="HD"/>
</dbReference>
<keyword evidence="3 5" id="KW-0371">Homeobox</keyword>
<evidence type="ECO:0000256" key="7">
    <source>
        <dbReference type="SAM" id="MobiDB-lite"/>
    </source>
</evidence>
<evidence type="ECO:0000256" key="2">
    <source>
        <dbReference type="ARBA" id="ARBA00023125"/>
    </source>
</evidence>
<feature type="DNA-binding region" description="Homeobox" evidence="5">
    <location>
        <begin position="8"/>
        <end position="67"/>
    </location>
</feature>
<dbReference type="PANTHER" id="PTHR45664">
    <property type="entry name" value="PROTEIN ZERKNUELLT 1-RELATED"/>
    <property type="match status" value="1"/>
</dbReference>
<organism evidence="10">
    <name type="scientific">Paracyclopina nana</name>
    <name type="common">Marine copepod</name>
    <dbReference type="NCBI Taxonomy" id="565004"/>
    <lineage>
        <taxon>Eukaryota</taxon>
        <taxon>Metazoa</taxon>
        <taxon>Ecdysozoa</taxon>
        <taxon>Arthropoda</taxon>
        <taxon>Crustacea</taxon>
        <taxon>Multicrustacea</taxon>
        <taxon>Hexanauplia</taxon>
        <taxon>Copepoda</taxon>
        <taxon>Cyclopoida</taxon>
        <taxon>Cyclopettidae</taxon>
        <taxon>Paracyclopina</taxon>
    </lineage>
</organism>
<dbReference type="Pfam" id="PF00046">
    <property type="entry name" value="Homeodomain"/>
    <property type="match status" value="1"/>
</dbReference>
<dbReference type="SMART" id="SM00389">
    <property type="entry name" value="HOX"/>
    <property type="match status" value="1"/>
</dbReference>
<dbReference type="GO" id="GO:0000981">
    <property type="term" value="F:DNA-binding transcription factor activity, RNA polymerase II-specific"/>
    <property type="evidence" value="ECO:0007669"/>
    <property type="project" value="InterPro"/>
</dbReference>
<dbReference type="InterPro" id="IPR009057">
    <property type="entry name" value="Homeodomain-like_sf"/>
</dbReference>
<feature type="region of interest" description="Disordered" evidence="7">
    <location>
        <begin position="60"/>
        <end position="79"/>
    </location>
</feature>
<keyword evidence="4 5" id="KW-0539">Nucleus</keyword>
<evidence type="ECO:0000313" key="9">
    <source>
        <dbReference type="EMBL" id="ALB00304.1"/>
    </source>
</evidence>
<keyword evidence="2 5" id="KW-0238">DNA-binding</keyword>
<dbReference type="AlphaFoldDB" id="A0A0K2JN92"/>
<evidence type="ECO:0000256" key="4">
    <source>
        <dbReference type="ARBA" id="ARBA00023242"/>
    </source>
</evidence>
<reference evidence="10" key="2">
    <citation type="submission" date="2015-07" db="EMBL/GenBank/DDBJ databases">
        <title>First identification of a single homeobox (Hox) cluster in the cyclopoid copepod Paracyclopina nana.</title>
        <authorList>
            <person name="Kim B.-M."/>
            <person name="Lee J.-S."/>
        </authorList>
    </citation>
    <scope>NUCLEOTIDE SEQUENCE</scope>
</reference>
<comment type="subcellular location">
    <subcellularLocation>
        <location evidence="1 5 6">Nucleus</location>
    </subcellularLocation>
</comment>
<gene>
    <name evidence="10" type="primary">Pb</name>
</gene>
<dbReference type="GO" id="GO:0005634">
    <property type="term" value="C:nucleus"/>
    <property type="evidence" value="ECO:0007669"/>
    <property type="project" value="UniProtKB-SubCell"/>
</dbReference>
<evidence type="ECO:0000256" key="6">
    <source>
        <dbReference type="RuleBase" id="RU000682"/>
    </source>
</evidence>
<dbReference type="GO" id="GO:0000978">
    <property type="term" value="F:RNA polymerase II cis-regulatory region sequence-specific DNA binding"/>
    <property type="evidence" value="ECO:0007669"/>
    <property type="project" value="TreeGrafter"/>
</dbReference>
<evidence type="ECO:0000259" key="8">
    <source>
        <dbReference type="PROSITE" id="PS50071"/>
    </source>
</evidence>
<name>A0A0K2JN92_PARNA</name>
<dbReference type="PANTHER" id="PTHR45664:SF2">
    <property type="entry name" value="HOMEOTIC PROTEIN PROBOSCIPEDIA"/>
    <property type="match status" value="1"/>
</dbReference>
<feature type="region of interest" description="Disordered" evidence="7">
    <location>
        <begin position="92"/>
        <end position="146"/>
    </location>
</feature>
<evidence type="ECO:0000313" key="10">
    <source>
        <dbReference type="EMBL" id="ALB00313.1"/>
    </source>
</evidence>
<dbReference type="PROSITE" id="PS00027">
    <property type="entry name" value="HOMEOBOX_1"/>
    <property type="match status" value="1"/>
</dbReference>
<dbReference type="InterPro" id="IPR017970">
    <property type="entry name" value="Homeobox_CS"/>
</dbReference>
<evidence type="ECO:0000256" key="5">
    <source>
        <dbReference type="PROSITE-ProRule" id="PRU00108"/>
    </source>
</evidence>
<evidence type="ECO:0000256" key="3">
    <source>
        <dbReference type="ARBA" id="ARBA00023155"/>
    </source>
</evidence>
<dbReference type="EMBL" id="KT345727">
    <property type="protein sequence ID" value="ALB00313.1"/>
    <property type="molecule type" value="Genomic_DNA"/>
</dbReference>
<dbReference type="EMBL" id="KT211413">
    <property type="protein sequence ID" value="ALB00304.1"/>
    <property type="molecule type" value="Genomic_DNA"/>
</dbReference>
<feature type="region of interest" description="Disordered" evidence="7">
    <location>
        <begin position="159"/>
        <end position="179"/>
    </location>
</feature>
<evidence type="ECO:0000256" key="1">
    <source>
        <dbReference type="ARBA" id="ARBA00004123"/>
    </source>
</evidence>
<proteinExistence type="predicted"/>
<feature type="domain" description="Homeobox" evidence="8">
    <location>
        <begin position="6"/>
        <end position="66"/>
    </location>
</feature>
<dbReference type="Gene3D" id="1.10.10.60">
    <property type="entry name" value="Homeodomain-like"/>
    <property type="match status" value="1"/>
</dbReference>
<reference evidence="9" key="1">
    <citation type="submission" date="2015-06" db="EMBL/GenBank/DDBJ databases">
        <title>Paracyclopina nana hox gene.</title>
        <authorList>
            <person name="Kim B.-M."/>
            <person name="Lee J.-S."/>
        </authorList>
    </citation>
    <scope>NUCLEOTIDE SEQUENCE</scope>
</reference>
<dbReference type="GO" id="GO:0048513">
    <property type="term" value="P:animal organ development"/>
    <property type="evidence" value="ECO:0007669"/>
    <property type="project" value="UniProtKB-ARBA"/>
</dbReference>
<dbReference type="PRINTS" id="PR00024">
    <property type="entry name" value="HOMEOBOX"/>
</dbReference>
<dbReference type="FunFam" id="1.10.10.60:FF:000176">
    <property type="entry name" value="pancreas/duodenum homeobox protein 1"/>
    <property type="match status" value="1"/>
</dbReference>
<feature type="compositionally biased region" description="Polar residues" evidence="7">
    <location>
        <begin position="131"/>
        <end position="146"/>
    </location>
</feature>
<accession>A0A0K2JN92</accession>
<dbReference type="PROSITE" id="PS50071">
    <property type="entry name" value="HOMEOBOX_2"/>
    <property type="match status" value="1"/>
</dbReference>